<gene>
    <name evidence="3" type="ORF">HNQ61_000198</name>
</gene>
<keyword evidence="2 3" id="KW-0808">Transferase</keyword>
<evidence type="ECO:0000256" key="1">
    <source>
        <dbReference type="ARBA" id="ARBA00022676"/>
    </source>
</evidence>
<dbReference type="Proteomes" id="UP000582837">
    <property type="component" value="Unassembled WGS sequence"/>
</dbReference>
<comment type="caution">
    <text evidence="3">The sequence shown here is derived from an EMBL/GenBank/DDBJ whole genome shotgun (WGS) entry which is preliminary data.</text>
</comment>
<dbReference type="AlphaFoldDB" id="A0A841GJ53"/>
<keyword evidence="4" id="KW-1185">Reference proteome</keyword>
<dbReference type="PANTHER" id="PTHR12526:SF510">
    <property type="entry name" value="D-INOSITOL 3-PHOSPHATE GLYCOSYLTRANSFERASE"/>
    <property type="match status" value="1"/>
</dbReference>
<proteinExistence type="predicted"/>
<dbReference type="CDD" id="cd03801">
    <property type="entry name" value="GT4_PimA-like"/>
    <property type="match status" value="1"/>
</dbReference>
<dbReference type="Gene3D" id="3.40.50.2000">
    <property type="entry name" value="Glycogen Phosphorylase B"/>
    <property type="match status" value="1"/>
</dbReference>
<reference evidence="3 4" key="1">
    <citation type="submission" date="2020-08" db="EMBL/GenBank/DDBJ databases">
        <title>Genomic Encyclopedia of Type Strains, Phase IV (KMG-IV): sequencing the most valuable type-strain genomes for metagenomic binning, comparative biology and taxonomic classification.</title>
        <authorList>
            <person name="Goeker M."/>
        </authorList>
    </citation>
    <scope>NUCLEOTIDE SEQUENCE [LARGE SCALE GENOMIC DNA]</scope>
    <source>
        <strain evidence="3 4">DSM 29007</strain>
    </source>
</reference>
<accession>A0A841GJ53</accession>
<dbReference type="Pfam" id="PF13692">
    <property type="entry name" value="Glyco_trans_1_4"/>
    <property type="match status" value="1"/>
</dbReference>
<keyword evidence="1" id="KW-0328">Glycosyltransferase</keyword>
<dbReference type="SUPFAM" id="SSF53756">
    <property type="entry name" value="UDP-Glycosyltransferase/glycogen phosphorylase"/>
    <property type="match status" value="1"/>
</dbReference>
<evidence type="ECO:0000256" key="2">
    <source>
        <dbReference type="ARBA" id="ARBA00022679"/>
    </source>
</evidence>
<dbReference type="PANTHER" id="PTHR12526">
    <property type="entry name" value="GLYCOSYLTRANSFERASE"/>
    <property type="match status" value="1"/>
</dbReference>
<dbReference type="GO" id="GO:0016757">
    <property type="term" value="F:glycosyltransferase activity"/>
    <property type="evidence" value="ECO:0007669"/>
    <property type="project" value="UniProtKB-KW"/>
</dbReference>
<evidence type="ECO:0000313" key="3">
    <source>
        <dbReference type="EMBL" id="MBB6068587.1"/>
    </source>
</evidence>
<sequence length="391" mass="41238">MTAARGDAPRRVTLLVNDLAGNALARAIPLARALSVEYEVELAGLLLSGPEVYAPYRGLFPVHAIRCSPALPAVLAAAPRLAALATGDLLYACKPLASTLLPARLAARRTGAPVLLDVEDDEWSARAVNTPAPGLRGVAQRVRDTHRFKARLFHPLTFGIAGVTVSTRALQRRHGGTLLRHGPDESRFDPDLPGLADRARLRRELGLPAEGRLAVFAGVPRPHKGWDVLLRALGNPAAAEWSLVTAGPEGAEHARARALLGGRFHSLGMLPNEAMPRLLAAADAVPIAQRDEAYARAQLPAKVLEAMAMRVPVVASMVGDLPEILGEGRGWLIAPEDDAALAAALAAIAADPAEAARRGRAARAWFVEEAGAAALRARLLPLVRGALDGGR</sequence>
<dbReference type="RefSeq" id="WP_170030799.1">
    <property type="nucleotide sequence ID" value="NZ_JABDTL010000001.1"/>
</dbReference>
<evidence type="ECO:0000313" key="4">
    <source>
        <dbReference type="Proteomes" id="UP000582837"/>
    </source>
</evidence>
<protein>
    <submittedName>
        <fullName evidence="3">Glycosyltransferase involved in cell wall biosynthesis</fullName>
    </submittedName>
</protein>
<dbReference type="EMBL" id="JACHIA010000001">
    <property type="protein sequence ID" value="MBB6068587.1"/>
    <property type="molecule type" value="Genomic_DNA"/>
</dbReference>
<organism evidence="3 4">
    <name type="scientific">Longimicrobium terrae</name>
    <dbReference type="NCBI Taxonomy" id="1639882"/>
    <lineage>
        <taxon>Bacteria</taxon>
        <taxon>Pseudomonadati</taxon>
        <taxon>Gemmatimonadota</taxon>
        <taxon>Longimicrobiia</taxon>
        <taxon>Longimicrobiales</taxon>
        <taxon>Longimicrobiaceae</taxon>
        <taxon>Longimicrobium</taxon>
    </lineage>
</organism>
<name>A0A841GJ53_9BACT</name>